<dbReference type="InterPro" id="IPR046528">
    <property type="entry name" value="DUF6593"/>
</dbReference>
<organism evidence="2 3">
    <name type="scientific">Trametes cubensis</name>
    <dbReference type="NCBI Taxonomy" id="1111947"/>
    <lineage>
        <taxon>Eukaryota</taxon>
        <taxon>Fungi</taxon>
        <taxon>Dikarya</taxon>
        <taxon>Basidiomycota</taxon>
        <taxon>Agaricomycotina</taxon>
        <taxon>Agaricomycetes</taxon>
        <taxon>Polyporales</taxon>
        <taxon>Polyporaceae</taxon>
        <taxon>Trametes</taxon>
    </lineage>
</organism>
<evidence type="ECO:0000313" key="3">
    <source>
        <dbReference type="Proteomes" id="UP001215151"/>
    </source>
</evidence>
<dbReference type="AlphaFoldDB" id="A0AAD7XII0"/>
<keyword evidence="3" id="KW-1185">Reference proteome</keyword>
<feature type="domain" description="DUF6593" evidence="1">
    <location>
        <begin position="32"/>
        <end position="166"/>
    </location>
</feature>
<dbReference type="Proteomes" id="UP001215151">
    <property type="component" value="Unassembled WGS sequence"/>
</dbReference>
<name>A0AAD7XII0_9APHY</name>
<protein>
    <recommendedName>
        <fullName evidence="1">DUF6593 domain-containing protein</fullName>
    </recommendedName>
</protein>
<accession>A0AAD7XII0</accession>
<dbReference type="EMBL" id="JAPEVG010000007">
    <property type="protein sequence ID" value="KAJ8501477.1"/>
    <property type="molecule type" value="Genomic_DNA"/>
</dbReference>
<proteinExistence type="predicted"/>
<comment type="caution">
    <text evidence="2">The sequence shown here is derived from an EMBL/GenBank/DDBJ whole genome shotgun (WGS) entry which is preliminary data.</text>
</comment>
<dbReference type="Pfam" id="PF20236">
    <property type="entry name" value="DUF6593"/>
    <property type="match status" value="1"/>
</dbReference>
<sequence length="177" mass="20422">MAATDLVLRFVYPSNPNADFRTVNIYQVIEGSDNTIEMYKFHHPNTGLTTGVTSFQRKNAETHLWENAGQVEWSSHTSGAVYFGVERVSIRELRKLKKTSSKSRRFKVNNSEYKWKIAENGTDLICVSDNLTNRGKTIALWTQETLILRVAERAEGFLDRIVVTCFLNLWFKRVNAW</sequence>
<reference evidence="2" key="1">
    <citation type="submission" date="2022-11" db="EMBL/GenBank/DDBJ databases">
        <title>Genome Sequence of Cubamyces cubensis.</title>
        <authorList>
            <person name="Buettner E."/>
        </authorList>
    </citation>
    <scope>NUCLEOTIDE SEQUENCE</scope>
    <source>
        <strain evidence="2">MPL-01</strain>
    </source>
</reference>
<evidence type="ECO:0000313" key="2">
    <source>
        <dbReference type="EMBL" id="KAJ8501477.1"/>
    </source>
</evidence>
<evidence type="ECO:0000259" key="1">
    <source>
        <dbReference type="Pfam" id="PF20236"/>
    </source>
</evidence>
<gene>
    <name evidence="2" type="ORF">ONZ51_g616</name>
</gene>